<comment type="caution">
    <text evidence="2">The sequence shown here is derived from an EMBL/GenBank/DDBJ whole genome shotgun (WGS) entry which is preliminary data.</text>
</comment>
<accession>A0A923T6S3</accession>
<gene>
    <name evidence="2" type="ORF">H9S92_06135</name>
</gene>
<dbReference type="AlphaFoldDB" id="A0A923T6S3"/>
<proteinExistence type="predicted"/>
<keyword evidence="3" id="KW-1185">Reference proteome</keyword>
<keyword evidence="1" id="KW-0812">Transmembrane</keyword>
<protein>
    <recommendedName>
        <fullName evidence="4">DUF378 domain-containing protein</fullName>
    </recommendedName>
</protein>
<keyword evidence="1" id="KW-0472">Membrane</keyword>
<dbReference type="RefSeq" id="WP_187465833.1">
    <property type="nucleotide sequence ID" value="NZ_JACSIT010000075.1"/>
</dbReference>
<organism evidence="2 3">
    <name type="scientific">Neolewinella lacunae</name>
    <dbReference type="NCBI Taxonomy" id="1517758"/>
    <lineage>
        <taxon>Bacteria</taxon>
        <taxon>Pseudomonadati</taxon>
        <taxon>Bacteroidota</taxon>
        <taxon>Saprospiria</taxon>
        <taxon>Saprospirales</taxon>
        <taxon>Lewinellaceae</taxon>
        <taxon>Neolewinella</taxon>
    </lineage>
</organism>
<dbReference type="Proteomes" id="UP000650081">
    <property type="component" value="Unassembled WGS sequence"/>
</dbReference>
<evidence type="ECO:0008006" key="4">
    <source>
        <dbReference type="Google" id="ProtNLM"/>
    </source>
</evidence>
<feature type="transmembrane region" description="Helical" evidence="1">
    <location>
        <begin position="12"/>
        <end position="38"/>
    </location>
</feature>
<keyword evidence="1" id="KW-1133">Transmembrane helix</keyword>
<evidence type="ECO:0000256" key="1">
    <source>
        <dbReference type="SAM" id="Phobius"/>
    </source>
</evidence>
<sequence length="73" mass="8284">MLKNATAITVVGFLLMFVGILTLFLNFVGVDLIFLAWLYELNTVLSFLIRLLMVIVGFVLIYVGQTNWDVEEV</sequence>
<reference evidence="2" key="1">
    <citation type="submission" date="2020-08" db="EMBL/GenBank/DDBJ databases">
        <title>Lewinella bacteria from marine environments.</title>
        <authorList>
            <person name="Zhong Y."/>
        </authorList>
    </citation>
    <scope>NUCLEOTIDE SEQUENCE</scope>
    <source>
        <strain evidence="2">KCTC 42187</strain>
    </source>
</reference>
<feature type="transmembrane region" description="Helical" evidence="1">
    <location>
        <begin position="44"/>
        <end position="63"/>
    </location>
</feature>
<name>A0A923T6S3_9BACT</name>
<dbReference type="EMBL" id="JACSIT010000075">
    <property type="protein sequence ID" value="MBC6993730.1"/>
    <property type="molecule type" value="Genomic_DNA"/>
</dbReference>
<evidence type="ECO:0000313" key="3">
    <source>
        <dbReference type="Proteomes" id="UP000650081"/>
    </source>
</evidence>
<evidence type="ECO:0000313" key="2">
    <source>
        <dbReference type="EMBL" id="MBC6993730.1"/>
    </source>
</evidence>